<keyword evidence="5" id="KW-1185">Reference proteome</keyword>
<dbReference type="Proteomes" id="UP000753961">
    <property type="component" value="Unassembled WGS sequence"/>
</dbReference>
<protein>
    <submittedName>
        <fullName evidence="4">DUF5606 domain-containing protein</fullName>
    </submittedName>
</protein>
<accession>A0A953LBG4</accession>
<dbReference type="InterPro" id="IPR049282">
    <property type="entry name" value="BVU_3817_N_sf"/>
</dbReference>
<feature type="domain" description="DUF6852" evidence="3">
    <location>
        <begin position="52"/>
        <end position="114"/>
    </location>
</feature>
<dbReference type="Pfam" id="PF18347">
    <property type="entry name" value="DUF5606"/>
    <property type="match status" value="1"/>
</dbReference>
<dbReference type="Gene3D" id="1.10.10.1650">
    <property type="match status" value="1"/>
</dbReference>
<feature type="region of interest" description="Disordered" evidence="1">
    <location>
        <begin position="122"/>
        <end position="154"/>
    </location>
</feature>
<feature type="domain" description="DUF5606" evidence="2">
    <location>
        <begin position="4"/>
        <end position="49"/>
    </location>
</feature>
<name>A0A953LBG4_9BACT</name>
<dbReference type="RefSeq" id="WP_222578112.1">
    <property type="nucleotide sequence ID" value="NZ_JAHVHU010000001.1"/>
</dbReference>
<comment type="caution">
    <text evidence="4">The sequence shown here is derived from an EMBL/GenBank/DDBJ whole genome shotgun (WGS) entry which is preliminary data.</text>
</comment>
<sequence>MKIKELMSVSGLPGLYRLIATKQTGIVAESVKTGQKKFLSARSYQFSPLESIAIYTDSDALPLEDVFARMKDNPPTEGMNKADLREYFTEVIPDHDQSKVYASDIKKIVAWFTYLNENGYLEEEEVEDEAEVEENSEKEEERDTEESEDISEEE</sequence>
<evidence type="ECO:0000313" key="5">
    <source>
        <dbReference type="Proteomes" id="UP000753961"/>
    </source>
</evidence>
<proteinExistence type="predicted"/>
<dbReference type="Gene3D" id="2.30.30.730">
    <property type="match status" value="1"/>
</dbReference>
<evidence type="ECO:0000259" key="3">
    <source>
        <dbReference type="Pfam" id="PF21186"/>
    </source>
</evidence>
<dbReference type="InterPro" id="IPR049281">
    <property type="entry name" value="BVU_3817-like_C_sf"/>
</dbReference>
<evidence type="ECO:0000256" key="1">
    <source>
        <dbReference type="SAM" id="MobiDB-lite"/>
    </source>
</evidence>
<organism evidence="4 5">
    <name type="scientific">Membranihabitans marinus</name>
    <dbReference type="NCBI Taxonomy" id="1227546"/>
    <lineage>
        <taxon>Bacteria</taxon>
        <taxon>Pseudomonadati</taxon>
        <taxon>Bacteroidota</taxon>
        <taxon>Saprospiria</taxon>
        <taxon>Saprospirales</taxon>
        <taxon>Saprospiraceae</taxon>
        <taxon>Membranihabitans</taxon>
    </lineage>
</organism>
<dbReference type="AlphaFoldDB" id="A0A953LBG4"/>
<reference evidence="4" key="1">
    <citation type="submission" date="2021-06" db="EMBL/GenBank/DDBJ databases">
        <title>44 bacteria genomes isolated from Dapeng, Shenzhen.</title>
        <authorList>
            <person name="Zheng W."/>
            <person name="Yu S."/>
            <person name="Huang Y."/>
        </authorList>
    </citation>
    <scope>NUCLEOTIDE SEQUENCE</scope>
    <source>
        <strain evidence="4">DP5N28-2</strain>
    </source>
</reference>
<evidence type="ECO:0000313" key="4">
    <source>
        <dbReference type="EMBL" id="MBY5956594.1"/>
    </source>
</evidence>
<gene>
    <name evidence="4" type="ORF">KUV50_00505</name>
</gene>
<evidence type="ECO:0000259" key="2">
    <source>
        <dbReference type="Pfam" id="PF18347"/>
    </source>
</evidence>
<dbReference type="EMBL" id="JAHVHU010000001">
    <property type="protein sequence ID" value="MBY5956594.1"/>
    <property type="molecule type" value="Genomic_DNA"/>
</dbReference>
<dbReference type="InterPro" id="IPR041218">
    <property type="entry name" value="DUF5606"/>
</dbReference>
<dbReference type="InterPro" id="IPR049280">
    <property type="entry name" value="DUF6852"/>
</dbReference>
<dbReference type="Pfam" id="PF21186">
    <property type="entry name" value="DUF6852"/>
    <property type="match status" value="1"/>
</dbReference>